<name>A0A2G9HP46_9LAMI</name>
<feature type="domain" description="25S rRNA (uridine-N(3))-methyltransferase BMT5-like" evidence="2">
    <location>
        <begin position="314"/>
        <end position="479"/>
    </location>
</feature>
<dbReference type="PANTHER" id="PTHR11538">
    <property type="entry name" value="PHENYLALANYL-TRNA SYNTHETASE"/>
    <property type="match status" value="1"/>
</dbReference>
<feature type="region of interest" description="Disordered" evidence="1">
    <location>
        <begin position="214"/>
        <end position="239"/>
    </location>
</feature>
<dbReference type="AlphaFoldDB" id="A0A2G9HP46"/>
<evidence type="ECO:0000313" key="3">
    <source>
        <dbReference type="EMBL" id="PIN19305.1"/>
    </source>
</evidence>
<dbReference type="Proteomes" id="UP000231279">
    <property type="component" value="Unassembled WGS sequence"/>
</dbReference>
<dbReference type="Gene3D" id="3.40.50.150">
    <property type="entry name" value="Vaccinia Virus protein VP39"/>
    <property type="match status" value="1"/>
</dbReference>
<organism evidence="3 4">
    <name type="scientific">Handroanthus impetiginosus</name>
    <dbReference type="NCBI Taxonomy" id="429701"/>
    <lineage>
        <taxon>Eukaryota</taxon>
        <taxon>Viridiplantae</taxon>
        <taxon>Streptophyta</taxon>
        <taxon>Embryophyta</taxon>
        <taxon>Tracheophyta</taxon>
        <taxon>Spermatophyta</taxon>
        <taxon>Magnoliopsida</taxon>
        <taxon>eudicotyledons</taxon>
        <taxon>Gunneridae</taxon>
        <taxon>Pentapetalae</taxon>
        <taxon>asterids</taxon>
        <taxon>lamiids</taxon>
        <taxon>Lamiales</taxon>
        <taxon>Bignoniaceae</taxon>
        <taxon>Crescentiina</taxon>
        <taxon>Tabebuia alliance</taxon>
        <taxon>Handroanthus</taxon>
    </lineage>
</organism>
<feature type="region of interest" description="Disordered" evidence="1">
    <location>
        <begin position="49"/>
        <end position="89"/>
    </location>
</feature>
<dbReference type="GO" id="GO:0070042">
    <property type="term" value="F:rRNA (uridine-N3-)-methyltransferase activity"/>
    <property type="evidence" value="ECO:0007669"/>
    <property type="project" value="InterPro"/>
</dbReference>
<dbReference type="InterPro" id="IPR029063">
    <property type="entry name" value="SAM-dependent_MTases_sf"/>
</dbReference>
<feature type="compositionally biased region" description="Polar residues" evidence="1">
    <location>
        <begin position="56"/>
        <end position="89"/>
    </location>
</feature>
<evidence type="ECO:0000313" key="4">
    <source>
        <dbReference type="Proteomes" id="UP000231279"/>
    </source>
</evidence>
<evidence type="ECO:0000256" key="1">
    <source>
        <dbReference type="SAM" id="MobiDB-lite"/>
    </source>
</evidence>
<keyword evidence="4" id="KW-1185">Reference proteome</keyword>
<dbReference type="PANTHER" id="PTHR11538:SF70">
    <property type="entry name" value="25S RRNA (URIDINE-N(3))-METHYLTRANSFERASE BMT5-LIKE DOMAIN-CONTAINING PROTEIN"/>
    <property type="match status" value="1"/>
</dbReference>
<dbReference type="OrthoDB" id="273345at2759"/>
<protein>
    <recommendedName>
        <fullName evidence="2">25S rRNA (uridine-N(3))-methyltransferase BMT5-like domain-containing protein</fullName>
    </recommendedName>
</protein>
<comment type="caution">
    <text evidence="3">The sequence shown here is derived from an EMBL/GenBank/DDBJ whole genome shotgun (WGS) entry which is preliminary data.</text>
</comment>
<evidence type="ECO:0000259" key="2">
    <source>
        <dbReference type="Pfam" id="PF10354"/>
    </source>
</evidence>
<dbReference type="GO" id="GO:0005737">
    <property type="term" value="C:cytoplasm"/>
    <property type="evidence" value="ECO:0007669"/>
    <property type="project" value="TreeGrafter"/>
</dbReference>
<sequence length="505" mass="56817">MGILQSVIRCLGCITDEEDGGRPQSPLFPQANRSSSSLSSCHYYLNTRENLDQYPPRTNNTVASTGKNLDQYAPRTNNTVASTGKNLDQYAPRTNNTIASTCQWQNGKTAVSGEKGQKKERVKEGVMFNSITDKENGARPQSLLFPQANRSSSSPSSRHYYLNTGKNLDQYASRTNNTVASTRQWQNGKTTVSGEKGEENERVKERVIFNFVTDEKDGVKPRSPLHPQANRSSSSPSSCHYYLNTGKNLEQYASRTNNTVASTRQWQNGKTAVSGKEAEKKEIVKEQVIFNSTVVAALPQERRIKHYSSNHRILLVGEGDFSFSTCLAATFGSASNMIATSLDSPAFLVRNYQKALSNIMDLIIRKCKVLHEVDATDMANHQSLHGIKFDRIIYNFPYAGLILKKLSRDDQMRQHKELVSLFLKNAKEMLRKDGEIHITHKTNGFHKEWNVERIARGHKLRLIEEVQFCKDDYPGYDTKFGFGGDNNFDCYPAKTYKFGLAVISC</sequence>
<dbReference type="STRING" id="429701.A0A2G9HP46"/>
<accession>A0A2G9HP46</accession>
<dbReference type="EMBL" id="NKXS01001300">
    <property type="protein sequence ID" value="PIN19305.1"/>
    <property type="molecule type" value="Genomic_DNA"/>
</dbReference>
<dbReference type="SUPFAM" id="SSF53335">
    <property type="entry name" value="S-adenosyl-L-methionine-dependent methyltransferases"/>
    <property type="match status" value="1"/>
</dbReference>
<dbReference type="Pfam" id="PF10354">
    <property type="entry name" value="BMT5-like"/>
    <property type="match status" value="1"/>
</dbReference>
<proteinExistence type="predicted"/>
<feature type="region of interest" description="Disordered" evidence="1">
    <location>
        <begin position="134"/>
        <end position="158"/>
    </location>
</feature>
<dbReference type="InterPro" id="IPR019446">
    <property type="entry name" value="BMT5-like"/>
</dbReference>
<reference evidence="4" key="1">
    <citation type="journal article" date="2018" name="Gigascience">
        <title>Genome assembly of the Pink Ipe (Handroanthus impetiginosus, Bignoniaceae), a highly valued, ecologically keystone Neotropical timber forest tree.</title>
        <authorList>
            <person name="Silva-Junior O.B."/>
            <person name="Grattapaglia D."/>
            <person name="Novaes E."/>
            <person name="Collevatti R.G."/>
        </authorList>
    </citation>
    <scope>NUCLEOTIDE SEQUENCE [LARGE SCALE GENOMIC DNA]</scope>
    <source>
        <strain evidence="4">cv. UFG-1</strain>
    </source>
</reference>
<gene>
    <name evidence="3" type="ORF">CDL12_08013</name>
</gene>
<dbReference type="GO" id="GO:0070475">
    <property type="term" value="P:rRNA base methylation"/>
    <property type="evidence" value="ECO:0007669"/>
    <property type="project" value="InterPro"/>
</dbReference>